<dbReference type="AlphaFoldDB" id="A0A261G4C4"/>
<reference evidence="3 4" key="1">
    <citation type="journal article" date="2017" name="BMC Genomics">
        <title>Comparative genomic and phylogenomic analyses of the Bifidobacteriaceae family.</title>
        <authorList>
            <person name="Lugli G.A."/>
            <person name="Milani C."/>
            <person name="Turroni F."/>
            <person name="Duranti S."/>
            <person name="Mancabelli L."/>
            <person name="Mangifesta M."/>
            <person name="Ferrario C."/>
            <person name="Modesto M."/>
            <person name="Mattarelli P."/>
            <person name="Jiri K."/>
            <person name="van Sinderen D."/>
            <person name="Ventura M."/>
        </authorList>
    </citation>
    <scope>NUCLEOTIDE SEQUENCE [LARGE SCALE GENOMIC DNA]</scope>
    <source>
        <strain evidence="3 4">DSM 100202</strain>
    </source>
</reference>
<protein>
    <recommendedName>
        <fullName evidence="5">DUF4191 domain-containing protein</fullName>
    </recommendedName>
</protein>
<feature type="transmembrane region" description="Helical" evidence="2">
    <location>
        <begin position="39"/>
        <end position="61"/>
    </location>
</feature>
<evidence type="ECO:0000313" key="4">
    <source>
        <dbReference type="Proteomes" id="UP000216074"/>
    </source>
</evidence>
<feature type="transmembrane region" description="Helical" evidence="2">
    <location>
        <begin position="67"/>
        <end position="88"/>
    </location>
</feature>
<evidence type="ECO:0008006" key="5">
    <source>
        <dbReference type="Google" id="ProtNLM"/>
    </source>
</evidence>
<keyword evidence="2" id="KW-0812">Transmembrane</keyword>
<organism evidence="3 4">
    <name type="scientific">Bifidobacterium hapali</name>
    <dbReference type="NCBI Taxonomy" id="1630172"/>
    <lineage>
        <taxon>Bacteria</taxon>
        <taxon>Bacillati</taxon>
        <taxon>Actinomycetota</taxon>
        <taxon>Actinomycetes</taxon>
        <taxon>Bifidobacteriales</taxon>
        <taxon>Bifidobacteriaceae</taxon>
        <taxon>Bifidobacterium</taxon>
    </lineage>
</organism>
<dbReference type="InterPro" id="IPR025445">
    <property type="entry name" value="DUF4191"/>
</dbReference>
<sequence>MAEQDGKAKKKNGFFSRISTTVNQIKQIYKYTAAEDKQLPWMIAGAVAAPIIVFIILGIVFHWSVFTWILLMITAIMLAMLLATMVLTNRADKVGYAKLEGRPGAAVSVLKNINKAGFNFPEQPAWIDPKTRDMIWRGTGYNGIYLLGEGDYKRVERAMHRQEQSIKGVTAGSQIPIYRIYVGTGEHQTRLKDLRKTVVKQKAYRPKSQPTGWWDTMWYKIKPTVRFILTKDELETLNKRLDTLQTKAGYGIPKGIDPTKPQRMSRRAMRGR</sequence>
<evidence type="ECO:0000256" key="1">
    <source>
        <dbReference type="SAM" id="MobiDB-lite"/>
    </source>
</evidence>
<name>A0A261G4C4_9BIFI</name>
<feature type="compositionally biased region" description="Basic residues" evidence="1">
    <location>
        <begin position="263"/>
        <end position="272"/>
    </location>
</feature>
<keyword evidence="2" id="KW-1133">Transmembrane helix</keyword>
<keyword evidence="4" id="KW-1185">Reference proteome</keyword>
<comment type="caution">
    <text evidence="3">The sequence shown here is derived from an EMBL/GenBank/DDBJ whole genome shotgun (WGS) entry which is preliminary data.</text>
</comment>
<gene>
    <name evidence="3" type="ORF">BHAP_0426</name>
</gene>
<proteinExistence type="predicted"/>
<keyword evidence="2" id="KW-0472">Membrane</keyword>
<dbReference type="OrthoDB" id="8479889at2"/>
<evidence type="ECO:0000313" key="3">
    <source>
        <dbReference type="EMBL" id="OZG66258.1"/>
    </source>
</evidence>
<dbReference type="RefSeq" id="WP_094729158.1">
    <property type="nucleotide sequence ID" value="NZ_MWWY01000006.1"/>
</dbReference>
<dbReference type="EMBL" id="MWWY01000006">
    <property type="protein sequence ID" value="OZG66258.1"/>
    <property type="molecule type" value="Genomic_DNA"/>
</dbReference>
<feature type="region of interest" description="Disordered" evidence="1">
    <location>
        <begin position="249"/>
        <end position="272"/>
    </location>
</feature>
<accession>A0A261G4C4</accession>
<dbReference type="Proteomes" id="UP000216074">
    <property type="component" value="Unassembled WGS sequence"/>
</dbReference>
<evidence type="ECO:0000256" key="2">
    <source>
        <dbReference type="SAM" id="Phobius"/>
    </source>
</evidence>
<dbReference type="Pfam" id="PF13829">
    <property type="entry name" value="DUF4191"/>
    <property type="match status" value="1"/>
</dbReference>